<dbReference type="GO" id="GO:0003677">
    <property type="term" value="F:DNA binding"/>
    <property type="evidence" value="ECO:0007669"/>
    <property type="project" value="UniProtKB-KW"/>
</dbReference>
<keyword evidence="3" id="KW-0804">Transcription</keyword>
<dbReference type="InterPro" id="IPR000551">
    <property type="entry name" value="MerR-type_HTH_dom"/>
</dbReference>
<dbReference type="FunCoup" id="C1F4V3">
    <property type="interactions" value="142"/>
</dbReference>
<reference evidence="5 6" key="1">
    <citation type="journal article" date="2009" name="Appl. Environ. Microbiol.">
        <title>Three genomes from the phylum Acidobacteria provide insight into the lifestyles of these microorganisms in soils.</title>
        <authorList>
            <person name="Ward N.L."/>
            <person name="Challacombe J.F."/>
            <person name="Janssen P.H."/>
            <person name="Henrissat B."/>
            <person name="Coutinho P.M."/>
            <person name="Wu M."/>
            <person name="Xie G."/>
            <person name="Haft D.H."/>
            <person name="Sait M."/>
            <person name="Badger J."/>
            <person name="Barabote R.D."/>
            <person name="Bradley B."/>
            <person name="Brettin T.S."/>
            <person name="Brinkac L.M."/>
            <person name="Bruce D."/>
            <person name="Creasy T."/>
            <person name="Daugherty S.C."/>
            <person name="Davidsen T.M."/>
            <person name="DeBoy R.T."/>
            <person name="Detter J.C."/>
            <person name="Dodson R.J."/>
            <person name="Durkin A.S."/>
            <person name="Ganapathy A."/>
            <person name="Gwinn-Giglio M."/>
            <person name="Han C.S."/>
            <person name="Khouri H."/>
            <person name="Kiss H."/>
            <person name="Kothari S.P."/>
            <person name="Madupu R."/>
            <person name="Nelson K.E."/>
            <person name="Nelson W.C."/>
            <person name="Paulsen I."/>
            <person name="Penn K."/>
            <person name="Ren Q."/>
            <person name="Rosovitz M.J."/>
            <person name="Selengut J.D."/>
            <person name="Shrivastava S."/>
            <person name="Sullivan S.A."/>
            <person name="Tapia R."/>
            <person name="Thompson L.S."/>
            <person name="Watkins K.L."/>
            <person name="Yang Q."/>
            <person name="Yu C."/>
            <person name="Zafar N."/>
            <person name="Zhou L."/>
            <person name="Kuske C.R."/>
        </authorList>
    </citation>
    <scope>NUCLEOTIDE SEQUENCE [LARGE SCALE GENOMIC DNA]</scope>
    <source>
        <strain evidence="6">ATCC 51196 / DSM 11244 / BCRC 80197 / JCM 7670 / NBRC 15755 / NCIMB 13165 / 161</strain>
    </source>
</reference>
<dbReference type="GO" id="GO:0003700">
    <property type="term" value="F:DNA-binding transcription factor activity"/>
    <property type="evidence" value="ECO:0007669"/>
    <property type="project" value="InterPro"/>
</dbReference>
<dbReference type="Gene3D" id="1.10.1660.10">
    <property type="match status" value="1"/>
</dbReference>
<evidence type="ECO:0000313" key="6">
    <source>
        <dbReference type="Proteomes" id="UP000002207"/>
    </source>
</evidence>
<dbReference type="InParanoid" id="C1F4V3"/>
<keyword evidence="1" id="KW-0805">Transcription regulation</keyword>
<dbReference type="PANTHER" id="PTHR30204">
    <property type="entry name" value="REDOX-CYCLING DRUG-SENSING TRANSCRIPTIONAL ACTIVATOR SOXR"/>
    <property type="match status" value="1"/>
</dbReference>
<dbReference type="OrthoDB" id="9791488at2"/>
<feature type="domain" description="HTH merR-type" evidence="4">
    <location>
        <begin position="3"/>
        <end position="72"/>
    </location>
</feature>
<evidence type="ECO:0000256" key="2">
    <source>
        <dbReference type="ARBA" id="ARBA00023125"/>
    </source>
</evidence>
<dbReference type="Pfam" id="PF13411">
    <property type="entry name" value="MerR_1"/>
    <property type="match status" value="1"/>
</dbReference>
<dbReference type="PROSITE" id="PS00552">
    <property type="entry name" value="HTH_MERR_1"/>
    <property type="match status" value="1"/>
</dbReference>
<dbReference type="InterPro" id="IPR047057">
    <property type="entry name" value="MerR_fam"/>
</dbReference>
<evidence type="ECO:0000256" key="3">
    <source>
        <dbReference type="ARBA" id="ARBA00023163"/>
    </source>
</evidence>
<dbReference type="EMBL" id="CP001472">
    <property type="protein sequence ID" value="ACO32097.1"/>
    <property type="molecule type" value="Genomic_DNA"/>
</dbReference>
<evidence type="ECO:0000256" key="1">
    <source>
        <dbReference type="ARBA" id="ARBA00023015"/>
    </source>
</evidence>
<dbReference type="PANTHER" id="PTHR30204:SF94">
    <property type="entry name" value="HEAVY METAL-DEPENDENT TRANSCRIPTIONAL REGULATOR HI_0293-RELATED"/>
    <property type="match status" value="1"/>
</dbReference>
<dbReference type="SMART" id="SM00422">
    <property type="entry name" value="HTH_MERR"/>
    <property type="match status" value="1"/>
</dbReference>
<evidence type="ECO:0000313" key="5">
    <source>
        <dbReference type="EMBL" id="ACO32097.1"/>
    </source>
</evidence>
<dbReference type="SUPFAM" id="SSF46955">
    <property type="entry name" value="Putative DNA-binding domain"/>
    <property type="match status" value="1"/>
</dbReference>
<dbReference type="eggNOG" id="COG0789">
    <property type="taxonomic scope" value="Bacteria"/>
</dbReference>
<gene>
    <name evidence="5" type="ordered locus">ACP_1225</name>
</gene>
<protein>
    <submittedName>
        <fullName evidence="5">Transcriptional regulator, MerR family</fullName>
    </submittedName>
</protein>
<dbReference type="HOGENOM" id="CLU_060077_2_0_0"/>
<dbReference type="PROSITE" id="PS50937">
    <property type="entry name" value="HTH_MERR_2"/>
    <property type="match status" value="1"/>
</dbReference>
<dbReference type="KEGG" id="aca:ACP_1225"/>
<keyword evidence="6" id="KW-1185">Reference proteome</keyword>
<dbReference type="AlphaFoldDB" id="C1F4V3"/>
<keyword evidence="2" id="KW-0238">DNA-binding</keyword>
<evidence type="ECO:0000259" key="4">
    <source>
        <dbReference type="PROSITE" id="PS50937"/>
    </source>
</evidence>
<dbReference type="RefSeq" id="WP_015896374.1">
    <property type="nucleotide sequence ID" value="NC_012483.1"/>
</dbReference>
<sequence>MERLTISQVAKRSGVNIQTIRYYERQGLLSARSRTAAAYRIFSVESVQRIRFIKRAQELGFSLKEIKELLSLRMDTHTTQADIRKQAQTKIADVERKILHLEAIRASLLRMAENCSGCGSLKDCPILESLDKEDPE</sequence>
<dbReference type="InterPro" id="IPR009061">
    <property type="entry name" value="DNA-bd_dom_put_sf"/>
</dbReference>
<name>C1F4V3_ACIC5</name>
<organism evidence="5 6">
    <name type="scientific">Acidobacterium capsulatum (strain ATCC 51196 / DSM 11244 / BCRC 80197 / JCM 7670 / NBRC 15755 / NCIMB 13165 / 161)</name>
    <dbReference type="NCBI Taxonomy" id="240015"/>
    <lineage>
        <taxon>Bacteria</taxon>
        <taxon>Pseudomonadati</taxon>
        <taxon>Acidobacteriota</taxon>
        <taxon>Terriglobia</taxon>
        <taxon>Terriglobales</taxon>
        <taxon>Acidobacteriaceae</taxon>
        <taxon>Acidobacterium</taxon>
    </lineage>
</organism>
<dbReference type="PRINTS" id="PR00040">
    <property type="entry name" value="HTHMERR"/>
</dbReference>
<proteinExistence type="predicted"/>
<dbReference type="STRING" id="240015.ACP_1225"/>
<accession>C1F4V3</accession>
<dbReference type="Proteomes" id="UP000002207">
    <property type="component" value="Chromosome"/>
</dbReference>